<dbReference type="AlphaFoldDB" id="C5T3B7"/>
<proteinExistence type="predicted"/>
<keyword evidence="1" id="KW-0812">Transmembrane</keyword>
<dbReference type="SUPFAM" id="SSF53474">
    <property type="entry name" value="alpha/beta-Hydrolases"/>
    <property type="match status" value="1"/>
</dbReference>
<organism evidence="3 4">
    <name type="scientific">Acidovorax delafieldii 2AN</name>
    <dbReference type="NCBI Taxonomy" id="573060"/>
    <lineage>
        <taxon>Bacteria</taxon>
        <taxon>Pseudomonadati</taxon>
        <taxon>Pseudomonadota</taxon>
        <taxon>Betaproteobacteria</taxon>
        <taxon>Burkholderiales</taxon>
        <taxon>Comamonadaceae</taxon>
        <taxon>Acidovorax</taxon>
    </lineage>
</organism>
<dbReference type="Proteomes" id="UP000003856">
    <property type="component" value="Unassembled WGS sequence"/>
</dbReference>
<evidence type="ECO:0000256" key="1">
    <source>
        <dbReference type="SAM" id="Phobius"/>
    </source>
</evidence>
<dbReference type="OrthoDB" id="9805123at2"/>
<dbReference type="Pfam" id="PF01738">
    <property type="entry name" value="DLH"/>
    <property type="match status" value="1"/>
</dbReference>
<name>C5T3B7_ACIDE</name>
<accession>C5T3B7</accession>
<dbReference type="PROSITE" id="PS51318">
    <property type="entry name" value="TAT"/>
    <property type="match status" value="1"/>
</dbReference>
<dbReference type="Gene3D" id="3.40.50.1820">
    <property type="entry name" value="alpha/beta hydrolase"/>
    <property type="match status" value="1"/>
</dbReference>
<gene>
    <name evidence="3" type="ORF">AcdelDRAFT_1397</name>
</gene>
<protein>
    <submittedName>
        <fullName evidence="3">Dienelactone hydrolase</fullName>
    </submittedName>
</protein>
<dbReference type="Gene3D" id="1.10.10.800">
    <property type="match status" value="1"/>
</dbReference>
<dbReference type="InterPro" id="IPR002925">
    <property type="entry name" value="Dienelactn_hydro"/>
</dbReference>
<dbReference type="InterPro" id="IPR006311">
    <property type="entry name" value="TAT_signal"/>
</dbReference>
<reference evidence="3 4" key="1">
    <citation type="submission" date="2009-05" db="EMBL/GenBank/DDBJ databases">
        <title>The draft genome of Acidovorax delafieldii 2AN.</title>
        <authorList>
            <consortium name="US DOE Joint Genome Institute (JGI-PGF)"/>
            <person name="Lucas S."/>
            <person name="Copeland A."/>
            <person name="Lapidus A."/>
            <person name="Glavina del Rio T."/>
            <person name="Tice H."/>
            <person name="Bruce D."/>
            <person name="Goodwin L."/>
            <person name="Pitluck S."/>
            <person name="Larimer F."/>
            <person name="Land M.L."/>
            <person name="Hauser L."/>
            <person name="Shelobolina E.S."/>
            <person name="Picardal F."/>
            <person name="Roden E."/>
            <person name="Emerson D."/>
        </authorList>
    </citation>
    <scope>NUCLEOTIDE SEQUENCE [LARGE SCALE GENOMIC DNA]</scope>
    <source>
        <strain evidence="3 4">2AN</strain>
    </source>
</reference>
<feature type="domain" description="Dienelactone hydrolase" evidence="2">
    <location>
        <begin position="82"/>
        <end position="199"/>
    </location>
</feature>
<evidence type="ECO:0000259" key="2">
    <source>
        <dbReference type="Pfam" id="PF01738"/>
    </source>
</evidence>
<dbReference type="GO" id="GO:0016787">
    <property type="term" value="F:hydrolase activity"/>
    <property type="evidence" value="ECO:0007669"/>
    <property type="project" value="UniProtKB-KW"/>
</dbReference>
<keyword evidence="4" id="KW-1185">Reference proteome</keyword>
<keyword evidence="1" id="KW-1133">Transmembrane helix</keyword>
<dbReference type="PANTHER" id="PTHR47751:SF1">
    <property type="entry name" value="SUPERFAMILY HYDROLASE, PUTATIVE (AFU_ORTHOLOGUE AFUA_2G16580)-RELATED"/>
    <property type="match status" value="1"/>
</dbReference>
<keyword evidence="1" id="KW-0472">Membrane</keyword>
<keyword evidence="3" id="KW-0378">Hydrolase</keyword>
<sequence length="375" mass="40040">MDRDQPETGRRAFLGGSLVAVTGAAVAGAGLLAGTNASAQTTSVKGTEPMKQPAVVGYTNIKGILIERASYPARTLGTRIAAIVFKPAGFDPGKKYPAIVVTHPFGGVKEQTAGLYAARLAEQGFVTLAFDKSYQGESGGEPRLMEVPGQHIDDISSSIDYLIQQPGVDADNIGSLGVCAGGSYALGNAPTEMRVKAVATVSLFDLGDARRQAMGTLSYEARMQRLKEIAVQRSKEVQGAPLQMALAVPASNADFTDKTPALYREGYEYYRTPRGQHPNSTGNYVFTSLAQQMAFFPFAQVETISPRPILLIVGGNADTKFWSDGVLAKAQNPKELFIVPGATHVDMYDKPQYVGPAVEKLTGFFRQHLGDTRAA</sequence>
<dbReference type="InterPro" id="IPR051411">
    <property type="entry name" value="Polyketide_trans_af380"/>
</dbReference>
<dbReference type="InterPro" id="IPR029058">
    <property type="entry name" value="AB_hydrolase_fold"/>
</dbReference>
<comment type="caution">
    <text evidence="3">The sequence shown here is derived from an EMBL/GenBank/DDBJ whole genome shotgun (WGS) entry which is preliminary data.</text>
</comment>
<feature type="transmembrane region" description="Helical" evidence="1">
    <location>
        <begin position="12"/>
        <end position="33"/>
    </location>
</feature>
<dbReference type="PATRIC" id="fig|573060.9.peg.3770"/>
<evidence type="ECO:0000313" key="3">
    <source>
        <dbReference type="EMBL" id="EER61029.1"/>
    </source>
</evidence>
<dbReference type="EMBL" id="ACQT01000029">
    <property type="protein sequence ID" value="EER61029.1"/>
    <property type="molecule type" value="Genomic_DNA"/>
</dbReference>
<dbReference type="PANTHER" id="PTHR47751">
    <property type="entry name" value="SUPERFAMILY HYDROLASE, PUTATIVE (AFU_ORTHOLOGUE AFUA_2G16580)-RELATED"/>
    <property type="match status" value="1"/>
</dbReference>
<evidence type="ECO:0000313" key="4">
    <source>
        <dbReference type="Proteomes" id="UP000003856"/>
    </source>
</evidence>